<sequence>MADMALFNDDAFSMTALTASINELETTPSRLAALGLFEEEGMTVTTAQIERDGEQLQLVASAERGSPGQVVVGSKRQVIPFNAVHLPEIATIKADEVQNLRAFGEESELEALQTVVSKRLQKMRRQLDATHEFHRIGAIKGQILDADGQSVLVDLFERFGLKQQHIPILIGDVRSSTLELLDMVEDSLGATPHTGVRALCGRNFWRQLMTSKDIRETYLNTQMAASLRGDPRDTFDFGGVTWERYRGRVGNVGYIGDDEAYAVPEGVPELFITRFAPADYMEAVNTNGLPYYAKQEAGKFGKAVELEAQSNPLHLCTRPRAVIKLAATTGKAG</sequence>
<gene>
    <name evidence="1" type="ORF">NKG59_18455</name>
</gene>
<name>A0AA41WXU5_9RALS</name>
<keyword evidence="2" id="KW-1185">Reference proteome</keyword>
<organism evidence="1 2">
    <name type="scientific">Ralstonia chuxiongensis</name>
    <dbReference type="NCBI Taxonomy" id="2957504"/>
    <lineage>
        <taxon>Bacteria</taxon>
        <taxon>Pseudomonadati</taxon>
        <taxon>Pseudomonadota</taxon>
        <taxon>Betaproteobacteria</taxon>
        <taxon>Burkholderiales</taxon>
        <taxon>Burkholderiaceae</taxon>
        <taxon>Ralstonia</taxon>
    </lineage>
</organism>
<accession>A0AA41WXU5</accession>
<proteinExistence type="predicted"/>
<evidence type="ECO:0000313" key="2">
    <source>
        <dbReference type="Proteomes" id="UP001162793"/>
    </source>
</evidence>
<dbReference type="Pfam" id="PF03864">
    <property type="entry name" value="Phage_cap_E"/>
    <property type="match status" value="1"/>
</dbReference>
<dbReference type="Proteomes" id="UP001162793">
    <property type="component" value="Unassembled WGS sequence"/>
</dbReference>
<protein>
    <submittedName>
        <fullName evidence="1">Major capsid protein</fullName>
    </submittedName>
</protein>
<dbReference type="AlphaFoldDB" id="A0AA41WXU5"/>
<dbReference type="EMBL" id="JAMYWC010000005">
    <property type="protein sequence ID" value="MCP1174349.1"/>
    <property type="molecule type" value="Genomic_DNA"/>
</dbReference>
<dbReference type="RefSeq" id="WP_253539795.1">
    <property type="nucleotide sequence ID" value="NZ_JAMYWC010000005.1"/>
</dbReference>
<dbReference type="InterPro" id="IPR005564">
    <property type="entry name" value="Major_capsid_GpE"/>
</dbReference>
<evidence type="ECO:0000313" key="1">
    <source>
        <dbReference type="EMBL" id="MCP1174349.1"/>
    </source>
</evidence>
<reference evidence="2" key="1">
    <citation type="journal article" date="2023" name="Front. Microbiol.">
        <title>Ralstonia chuxiongensis sp. nov., Ralstonia mojiangensis sp. nov., and Ralstonia soli sp. nov., isolated from tobacco fields, are three novel species in the family Burkholderiaceae.</title>
        <authorList>
            <person name="Lu C.H."/>
            <person name="Zhang Y.Y."/>
            <person name="Jiang N."/>
            <person name="Chen W."/>
            <person name="Shao X."/>
            <person name="Zhao Z.M."/>
            <person name="Lu W.L."/>
            <person name="Hu X."/>
            <person name="Xi Y.X."/>
            <person name="Zou S.Y."/>
            <person name="Wei Q.J."/>
            <person name="Lin Z.L."/>
            <person name="Gong L."/>
            <person name="Gai X.T."/>
            <person name="Zhang L.Q."/>
            <person name="Li J.Y."/>
            <person name="Jin Y."/>
            <person name="Xia Z.Y."/>
        </authorList>
    </citation>
    <scope>NUCLEOTIDE SEQUENCE [LARGE SCALE GENOMIC DNA]</scope>
    <source>
        <strain evidence="2">21YRMH01-3</strain>
    </source>
</reference>
<comment type="caution">
    <text evidence="1">The sequence shown here is derived from an EMBL/GenBank/DDBJ whole genome shotgun (WGS) entry which is preliminary data.</text>
</comment>